<feature type="region of interest" description="Disordered" evidence="9">
    <location>
        <begin position="1"/>
        <end position="65"/>
    </location>
</feature>
<evidence type="ECO:0000256" key="2">
    <source>
        <dbReference type="ARBA" id="ARBA00022454"/>
    </source>
</evidence>
<keyword evidence="5" id="KW-0010">Activator</keyword>
<gene>
    <name evidence="12" type="ORF">AWRI3579_g601</name>
</gene>
<dbReference type="InterPro" id="IPR039595">
    <property type="entry name" value="TE2IP/Rap1"/>
</dbReference>
<accession>A0A1E5RP55</accession>
<keyword evidence="12" id="KW-0238">DNA-binding</keyword>
<evidence type="ECO:0000256" key="5">
    <source>
        <dbReference type="ARBA" id="ARBA00023159"/>
    </source>
</evidence>
<dbReference type="FunCoup" id="A0A1E5RP55">
    <property type="interactions" value="1681"/>
</dbReference>
<keyword evidence="3 8" id="KW-0779">Telomere</keyword>
<dbReference type="SMART" id="SM00717">
    <property type="entry name" value="SANT"/>
    <property type="match status" value="1"/>
</dbReference>
<comment type="subunit">
    <text evidence="8">Homodimer.</text>
</comment>
<proteinExistence type="inferred from homology"/>
<feature type="region of interest" description="Disordered" evidence="9">
    <location>
        <begin position="667"/>
        <end position="689"/>
    </location>
</feature>
<keyword evidence="13" id="KW-1185">Reference proteome</keyword>
<dbReference type="PROSITE" id="PS51294">
    <property type="entry name" value="HTH_MYB"/>
    <property type="match status" value="1"/>
</dbReference>
<dbReference type="Gene3D" id="1.10.10.60">
    <property type="entry name" value="Homeodomain-like"/>
    <property type="match status" value="2"/>
</dbReference>
<dbReference type="EMBL" id="LPNM01000005">
    <property type="protein sequence ID" value="OEJ88649.1"/>
    <property type="molecule type" value="Genomic_DNA"/>
</dbReference>
<comment type="subcellular location">
    <subcellularLocation>
        <location evidence="8">Nucleus</location>
    </subcellularLocation>
    <subcellularLocation>
        <location evidence="8">Chromosome</location>
        <location evidence="8">Telomere</location>
    </subcellularLocation>
</comment>
<dbReference type="GO" id="GO:0010833">
    <property type="term" value="P:telomere maintenance via telomere lengthening"/>
    <property type="evidence" value="ECO:0007669"/>
    <property type="project" value="UniProtKB-UniRule"/>
</dbReference>
<dbReference type="PROSITE" id="PS50172">
    <property type="entry name" value="BRCT"/>
    <property type="match status" value="1"/>
</dbReference>
<dbReference type="InterPro" id="IPR001005">
    <property type="entry name" value="SANT/Myb"/>
</dbReference>
<comment type="caution">
    <text evidence="12">The sequence shown here is derived from an EMBL/GenBank/DDBJ whole genome shotgun (WGS) entry which is preliminary data.</text>
</comment>
<evidence type="ECO:0000256" key="7">
    <source>
        <dbReference type="ARBA" id="ARBA00023242"/>
    </source>
</evidence>
<evidence type="ECO:0000256" key="9">
    <source>
        <dbReference type="SAM" id="MobiDB-lite"/>
    </source>
</evidence>
<dbReference type="STRING" id="56408.A0A1E5RP55"/>
<feature type="region of interest" description="Disordered" evidence="9">
    <location>
        <begin position="114"/>
        <end position="136"/>
    </location>
</feature>
<dbReference type="Pfam" id="PF09197">
    <property type="entry name" value="Rap1-DNA-bind"/>
    <property type="match status" value="1"/>
</dbReference>
<protein>
    <recommendedName>
        <fullName evidence="8">DNA-binding protein RAP1</fullName>
    </recommendedName>
</protein>
<dbReference type="InterPro" id="IPR001357">
    <property type="entry name" value="BRCT_dom"/>
</dbReference>
<dbReference type="SUPFAM" id="SSF46689">
    <property type="entry name" value="Homeodomain-like"/>
    <property type="match status" value="3"/>
</dbReference>
<dbReference type="Gene3D" id="1.10.10.2170">
    <property type="match status" value="1"/>
</dbReference>
<feature type="compositionally biased region" description="Basic and acidic residues" evidence="9">
    <location>
        <begin position="30"/>
        <end position="43"/>
    </location>
</feature>
<feature type="compositionally biased region" description="Acidic residues" evidence="9">
    <location>
        <begin position="119"/>
        <end position="128"/>
    </location>
</feature>
<comment type="similarity">
    <text evidence="1 8">Belongs to the RAP1 family.</text>
</comment>
<dbReference type="CDD" id="cd11655">
    <property type="entry name" value="rap1_myb-like"/>
    <property type="match status" value="2"/>
</dbReference>
<dbReference type="OrthoDB" id="435460at2759"/>
<feature type="compositionally biased region" description="Basic and acidic residues" evidence="9">
    <location>
        <begin position="456"/>
        <end position="465"/>
    </location>
</feature>
<feature type="compositionally biased region" description="Polar residues" evidence="9">
    <location>
        <begin position="1"/>
        <end position="13"/>
    </location>
</feature>
<dbReference type="Proteomes" id="UP000095728">
    <property type="component" value="Unassembled WGS sequence"/>
</dbReference>
<evidence type="ECO:0000313" key="12">
    <source>
        <dbReference type="EMBL" id="OEJ88649.1"/>
    </source>
</evidence>
<evidence type="ECO:0000256" key="4">
    <source>
        <dbReference type="ARBA" id="ARBA00023015"/>
    </source>
</evidence>
<dbReference type="GO" id="GO:0070187">
    <property type="term" value="C:shelterin complex"/>
    <property type="evidence" value="ECO:0007669"/>
    <property type="project" value="TreeGrafter"/>
</dbReference>
<keyword evidence="4" id="KW-0805">Transcription regulation</keyword>
<feature type="region of interest" description="Disordered" evidence="9">
    <location>
        <begin position="449"/>
        <end position="491"/>
    </location>
</feature>
<dbReference type="GO" id="GO:0042162">
    <property type="term" value="F:telomeric DNA binding"/>
    <property type="evidence" value="ECO:0007669"/>
    <property type="project" value="TreeGrafter"/>
</dbReference>
<dbReference type="InterPro" id="IPR015280">
    <property type="entry name" value="Rap1_DNA-bd"/>
</dbReference>
<dbReference type="InterPro" id="IPR021661">
    <property type="entry name" value="Rap1_C"/>
</dbReference>
<sequence length="858" mass="97105">MPPSDNTPSQPALTVSHHPTEEDDAEFTDDVEHYSSAHEDLQIQDRTTNVSQNEHEPENPEKFAKSELLTTSPRPIFPPEDGSLVFQDMTFFIDSSLPHDIFVRLIRKITKNGGHIIDDNADSDDDDPQSQKLDSATKNNCDIIKITAIPYKNSASSFLAQSPPGTTVKYVVPPEFIFQSIKLKQSLDLTDHLLEKLEEEAVPLDQESLPMAPLNTRKRSINAITQDEEKENGVGKIKAQMNDFIPGNNNQGTKTISEIEKEQSLNGDENASQEQMFHESSENPAFALEHLGGVVDEPLARNEKTEAKQKKKAKLTVKQIQPSKSSFSPEEDELILAYVRKNPKLRNTHSLYHRIAQVMKNHTGNSVRYRYRKALAGRLDYVYEVDETGALLRDENGDFIKTAVLPKQLKSSYKAEEDYILCLAVKKQFYSDIYHVDPDYVDIKEQQESLLSQQKQNEEPQKSNELENPIALPDGKDSSNNSNEQVSRTEEPAYDTAYLNDILDHDQLNNIPSFNNFKIGNKRGPLKRNFFKNFQDVYPAHTESSWRDRFRKFCIPYGLDDYIAYYEGCLAENIEPEPIKNMTTKHPTPAKYATNADGSSEHAKKLYPRIRTGPGNFPRNYDEDSSEKISPPAKTFLGDTSPAALISVAANAVNATESISNLLPSSISEHHGSAEADSNGNTHSDKNDTTNYFDMFSEVELPMEYVEESKQISPNVQLCEYFEINMDKFENDLSKFLLTISNCMVECIGASESHLIDTIHKETNIPKTELAKILFRCSNDSSLLTRYFFYIFKDDVTEPKDIEGIFSSEDDKTIRENSNASTFTPDFERLLSVHSAEGVMKRKLFLSTSQQIEVVQDN</sequence>
<evidence type="ECO:0000313" key="13">
    <source>
        <dbReference type="Proteomes" id="UP000095728"/>
    </source>
</evidence>
<dbReference type="Pfam" id="PF11626">
    <property type="entry name" value="Rap1_C"/>
    <property type="match status" value="1"/>
</dbReference>
<dbReference type="Pfam" id="PF00249">
    <property type="entry name" value="Myb_DNA-binding"/>
    <property type="match status" value="1"/>
</dbReference>
<evidence type="ECO:0000259" key="11">
    <source>
        <dbReference type="PROSITE" id="PS51294"/>
    </source>
</evidence>
<evidence type="ECO:0000256" key="6">
    <source>
        <dbReference type="ARBA" id="ARBA00023163"/>
    </source>
</evidence>
<evidence type="ECO:0000256" key="8">
    <source>
        <dbReference type="RuleBase" id="RU367107"/>
    </source>
</evidence>
<dbReference type="PANTHER" id="PTHR16466:SF6">
    <property type="entry name" value="TELOMERIC REPEAT-BINDING FACTOR 2-INTERACTING PROTEIN 1"/>
    <property type="match status" value="1"/>
</dbReference>
<dbReference type="InterPro" id="IPR017930">
    <property type="entry name" value="Myb_dom"/>
</dbReference>
<evidence type="ECO:0000256" key="1">
    <source>
        <dbReference type="ARBA" id="ARBA00010467"/>
    </source>
</evidence>
<feature type="region of interest" description="Disordered" evidence="9">
    <location>
        <begin position="608"/>
        <end position="629"/>
    </location>
</feature>
<evidence type="ECO:0000259" key="10">
    <source>
        <dbReference type="PROSITE" id="PS50172"/>
    </source>
</evidence>
<feature type="compositionally biased region" description="Basic and acidic residues" evidence="9">
    <location>
        <begin position="53"/>
        <end position="65"/>
    </location>
</feature>
<evidence type="ECO:0000256" key="3">
    <source>
        <dbReference type="ARBA" id="ARBA00022895"/>
    </source>
</evidence>
<feature type="domain" description="HTH myb-type" evidence="11">
    <location>
        <begin position="324"/>
        <end position="379"/>
    </location>
</feature>
<keyword evidence="2 8" id="KW-0158">Chromosome</keyword>
<dbReference type="InterPro" id="IPR038104">
    <property type="entry name" value="Rap1_C_sf"/>
</dbReference>
<dbReference type="InterPro" id="IPR009057">
    <property type="entry name" value="Homeodomain-like_sf"/>
</dbReference>
<organism evidence="12 13">
    <name type="scientific">Hanseniaspora osmophila</name>
    <dbReference type="NCBI Taxonomy" id="56408"/>
    <lineage>
        <taxon>Eukaryota</taxon>
        <taxon>Fungi</taxon>
        <taxon>Dikarya</taxon>
        <taxon>Ascomycota</taxon>
        <taxon>Saccharomycotina</taxon>
        <taxon>Saccharomycetes</taxon>
        <taxon>Saccharomycodales</taxon>
        <taxon>Saccharomycodaceae</taxon>
        <taxon>Hanseniaspora</taxon>
    </lineage>
</organism>
<dbReference type="GO" id="GO:0031848">
    <property type="term" value="P:protection from non-homologous end joining at telomere"/>
    <property type="evidence" value="ECO:0007669"/>
    <property type="project" value="TreeGrafter"/>
</dbReference>
<reference evidence="13" key="1">
    <citation type="journal article" date="2016" name="Genome Announc.">
        <title>Genome sequences of three species of Hanseniaspora isolated from spontaneous wine fermentations.</title>
        <authorList>
            <person name="Sternes P.R."/>
            <person name="Lee D."/>
            <person name="Kutyna D.R."/>
            <person name="Borneman A.R."/>
        </authorList>
    </citation>
    <scope>NUCLEOTIDE SEQUENCE [LARGE SCALE GENOMIC DNA]</scope>
    <source>
        <strain evidence="13">AWRI3579</strain>
    </source>
</reference>
<feature type="domain" description="BRCT" evidence="10">
    <location>
        <begin position="81"/>
        <end position="194"/>
    </location>
</feature>
<dbReference type="AlphaFoldDB" id="A0A1E5RP55"/>
<comment type="function">
    <text evidence="8">Involved in the regulation of telomere length, clustering and has a specific role in telomere position effect (TPE).</text>
</comment>
<keyword evidence="6" id="KW-0804">Transcription</keyword>
<dbReference type="PANTHER" id="PTHR16466">
    <property type="entry name" value="TELOMERE REPEAT-BINDING FACTOR 2-INTERACTING PROTEIN 1"/>
    <property type="match status" value="1"/>
</dbReference>
<dbReference type="InParanoid" id="A0A1E5RP55"/>
<keyword evidence="7 8" id="KW-0539">Nucleus</keyword>
<name>A0A1E5RP55_9ASCO</name>